<reference evidence="1 2" key="1">
    <citation type="submission" date="2020-07" db="EMBL/GenBank/DDBJ databases">
        <title>Sequencing the genomes of 1000 actinobacteria strains.</title>
        <authorList>
            <person name="Klenk H.-P."/>
        </authorList>
    </citation>
    <scope>NUCLEOTIDE SEQUENCE [LARGE SCALE GENOMIC DNA]</scope>
    <source>
        <strain evidence="1 2">DSM 21349</strain>
    </source>
</reference>
<sequence length="57" mass="6676">MDFTTEELRWISRSLNEVSTGGGPIEDWEFDIRIGADVEKVRALLGRVNEEWNRREP</sequence>
<name>A0A7W3IYW4_9ACTN</name>
<evidence type="ECO:0000313" key="2">
    <source>
        <dbReference type="Proteomes" id="UP000580910"/>
    </source>
</evidence>
<comment type="caution">
    <text evidence="1">The sequence shown here is derived from an EMBL/GenBank/DDBJ whole genome shotgun (WGS) entry which is preliminary data.</text>
</comment>
<dbReference type="AlphaFoldDB" id="A0A7W3IYW4"/>
<organism evidence="1 2">
    <name type="scientific">Nocardioides ginsengisegetis</name>
    <dbReference type="NCBI Taxonomy" id="661491"/>
    <lineage>
        <taxon>Bacteria</taxon>
        <taxon>Bacillati</taxon>
        <taxon>Actinomycetota</taxon>
        <taxon>Actinomycetes</taxon>
        <taxon>Propionibacteriales</taxon>
        <taxon>Nocardioidaceae</taxon>
        <taxon>Nocardioides</taxon>
    </lineage>
</organism>
<dbReference type="Proteomes" id="UP000580910">
    <property type="component" value="Unassembled WGS sequence"/>
</dbReference>
<protein>
    <submittedName>
        <fullName evidence="1">Uncharacterized protein</fullName>
    </submittedName>
</protein>
<dbReference type="EMBL" id="JACGXA010000001">
    <property type="protein sequence ID" value="MBA8803019.1"/>
    <property type="molecule type" value="Genomic_DNA"/>
</dbReference>
<gene>
    <name evidence="1" type="ORF">FB382_001310</name>
</gene>
<keyword evidence="2" id="KW-1185">Reference proteome</keyword>
<proteinExistence type="predicted"/>
<accession>A0A7W3IYW4</accession>
<dbReference type="RefSeq" id="WP_182537785.1">
    <property type="nucleotide sequence ID" value="NZ_JACGXA010000001.1"/>
</dbReference>
<evidence type="ECO:0000313" key="1">
    <source>
        <dbReference type="EMBL" id="MBA8803019.1"/>
    </source>
</evidence>